<evidence type="ECO:0000313" key="3">
    <source>
        <dbReference type="Proteomes" id="UP000663824"/>
    </source>
</evidence>
<reference evidence="2" key="1">
    <citation type="submission" date="2021-02" db="EMBL/GenBank/DDBJ databases">
        <authorList>
            <person name="Nowell W R."/>
        </authorList>
    </citation>
    <scope>NUCLEOTIDE SEQUENCE</scope>
</reference>
<dbReference type="AlphaFoldDB" id="A0A816ZR45"/>
<sequence>MRKELTIKQDDFWRLIKREQFLLFYFDARLRYRIPATTNEYVYVQVHCDDRTIGEHAEFLLFYFDARLRYRIPATTNEYVYVQVHCDDRTIGEHAEQYILSYVEPKHTKSISYPPSYKQVLCDDELLNRLMKEYLVHIEIEDKAQSHMLVFHSTTLTVLFLAIDDFRKAISNVLVSDKSIIMETETALESLTNNFEQHFTTVDEQDRRNEEIRQDNNDNQQQKQSGFPSYARQEPQLKIPFPGAESNAHETDITALIVPTKKKHNTIAPHNNNRPQASDINDNELVREMRQKLKGRNLRDVVIDGANIGRTYGDSEFSARGIKLAVDLFHSYGYPDSKIVVIVPAHYLSKDKEHIFPNLIHRKIVHKAFQQKIDDKNKRFYDDRLIVDVAVVRKGIILSNDFYRDLLADSGDAVRKTIRERLLCYRFIGDNLCLPNPVSEGGLPLDTFLSM</sequence>
<evidence type="ECO:0000313" key="2">
    <source>
        <dbReference type="EMBL" id="CAF2220616.1"/>
    </source>
</evidence>
<feature type="domain" description="RNase NYN" evidence="1">
    <location>
        <begin position="298"/>
        <end position="435"/>
    </location>
</feature>
<comment type="caution">
    <text evidence="2">The sequence shown here is derived from an EMBL/GenBank/DDBJ whole genome shotgun (WGS) entry which is preliminary data.</text>
</comment>
<dbReference type="Pfam" id="PF11977">
    <property type="entry name" value="RNase_Zc3h12a"/>
    <property type="match status" value="1"/>
</dbReference>
<dbReference type="InterPro" id="IPR021869">
    <property type="entry name" value="RNase_Zc3h12_NYN"/>
</dbReference>
<dbReference type="GO" id="GO:0004521">
    <property type="term" value="F:RNA endonuclease activity"/>
    <property type="evidence" value="ECO:0007669"/>
    <property type="project" value="TreeGrafter"/>
</dbReference>
<dbReference type="InterPro" id="IPR051101">
    <property type="entry name" value="ZC3H12/N4BP1_RNase_Reg"/>
</dbReference>
<dbReference type="GO" id="GO:0036464">
    <property type="term" value="C:cytoplasmic ribonucleoprotein granule"/>
    <property type="evidence" value="ECO:0007669"/>
    <property type="project" value="TreeGrafter"/>
</dbReference>
<accession>A0A816ZR45</accession>
<gene>
    <name evidence="2" type="ORF">MBJ925_LOCUS36362</name>
</gene>
<protein>
    <recommendedName>
        <fullName evidence="1">RNase NYN domain-containing protein</fullName>
    </recommendedName>
</protein>
<proteinExistence type="predicted"/>
<organism evidence="2 3">
    <name type="scientific">Rotaria magnacalcarata</name>
    <dbReference type="NCBI Taxonomy" id="392030"/>
    <lineage>
        <taxon>Eukaryota</taxon>
        <taxon>Metazoa</taxon>
        <taxon>Spiralia</taxon>
        <taxon>Gnathifera</taxon>
        <taxon>Rotifera</taxon>
        <taxon>Eurotatoria</taxon>
        <taxon>Bdelloidea</taxon>
        <taxon>Philodinida</taxon>
        <taxon>Philodinidae</taxon>
        <taxon>Rotaria</taxon>
    </lineage>
</organism>
<dbReference type="GO" id="GO:0003729">
    <property type="term" value="F:mRNA binding"/>
    <property type="evidence" value="ECO:0007669"/>
    <property type="project" value="TreeGrafter"/>
</dbReference>
<dbReference type="EMBL" id="CAJNRE010020051">
    <property type="protein sequence ID" value="CAF2220616.1"/>
    <property type="molecule type" value="Genomic_DNA"/>
</dbReference>
<evidence type="ECO:0000259" key="1">
    <source>
        <dbReference type="Pfam" id="PF11977"/>
    </source>
</evidence>
<dbReference type="Gene3D" id="3.40.50.11980">
    <property type="match status" value="1"/>
</dbReference>
<dbReference type="PANTHER" id="PTHR12876">
    <property type="entry name" value="N4BP1-RELATED"/>
    <property type="match status" value="1"/>
</dbReference>
<dbReference type="GO" id="GO:0005634">
    <property type="term" value="C:nucleus"/>
    <property type="evidence" value="ECO:0007669"/>
    <property type="project" value="TreeGrafter"/>
</dbReference>
<name>A0A816ZR45_9BILA</name>
<dbReference type="PANTHER" id="PTHR12876:SF35">
    <property type="entry name" value="LD08718P-RELATED"/>
    <property type="match status" value="1"/>
</dbReference>
<dbReference type="Proteomes" id="UP000663824">
    <property type="component" value="Unassembled WGS sequence"/>
</dbReference>